<dbReference type="InterPro" id="IPR002213">
    <property type="entry name" value="UDP_glucos_trans"/>
</dbReference>
<dbReference type="EMBL" id="JAJJMA010005591">
    <property type="protein sequence ID" value="MCL7021886.1"/>
    <property type="molecule type" value="Genomic_DNA"/>
</dbReference>
<dbReference type="FunFam" id="3.40.50.2000:FF:000019">
    <property type="entry name" value="Glycosyltransferase"/>
    <property type="match status" value="1"/>
</dbReference>
<keyword evidence="4" id="KW-1185">Reference proteome</keyword>
<accession>A0AA41RNB5</accession>
<comment type="caution">
    <text evidence="3">The sequence shown here is derived from an EMBL/GenBank/DDBJ whole genome shotgun (WGS) entry which is preliminary data.</text>
</comment>
<dbReference type="SUPFAM" id="SSF53756">
    <property type="entry name" value="UDP-Glycosyltransferase/glycogen phosphorylase"/>
    <property type="match status" value="1"/>
</dbReference>
<sequence>MVRGSENHVLVLPYPGQGHINPMLQFSKRLISKGLKVTLAITVHVAKTMETQIDGPIKVEKISDRHDEGGMMQASSVRSYIERYKLVGSEALSKIIEKQRSLGDPISCVVYHDQFYPWALHVAKRYNLIGAAFYTQSCVVSSIYYDIQKGLLKTPVLANQVSSRPGLPTLDFSDLPTYIADLGPDPAVLDAILEPYRNSDKADWVLFSTFDKLEVEVNNMNFSTTTCKQSDQLPSAYLDKRIEGDTNYGFNMFEPKVASCISWLNSKKNHSVIYLSFGSISMVKQEQMEEIAWALLECDYNFLWVVRGSEENKIPSKFLKQMSTSERGKMLSWCPQLEVLSHPAVGCFATHCGWNSTLEALSIGVPMIGFPVWSDQPTNAKCIEDVWKVGIRPKFNKNRISRKEDVKSCIQEVMEGVKGKEMRMNARKWKNLAVEAVREGGSSDKNIDEFVAKVNDFNMASPQCYRRAVT</sequence>
<name>A0AA41RNB5_PAPNU</name>
<evidence type="ECO:0000256" key="2">
    <source>
        <dbReference type="ARBA" id="ARBA00022679"/>
    </source>
</evidence>
<comment type="similarity">
    <text evidence="1">Belongs to the UDP-glycosyltransferase family.</text>
</comment>
<proteinExistence type="inferred from homology"/>
<organism evidence="3 4">
    <name type="scientific">Papaver nudicaule</name>
    <name type="common">Iceland poppy</name>
    <dbReference type="NCBI Taxonomy" id="74823"/>
    <lineage>
        <taxon>Eukaryota</taxon>
        <taxon>Viridiplantae</taxon>
        <taxon>Streptophyta</taxon>
        <taxon>Embryophyta</taxon>
        <taxon>Tracheophyta</taxon>
        <taxon>Spermatophyta</taxon>
        <taxon>Magnoliopsida</taxon>
        <taxon>Ranunculales</taxon>
        <taxon>Papaveraceae</taxon>
        <taxon>Papaveroideae</taxon>
        <taxon>Papaver</taxon>
    </lineage>
</organism>
<evidence type="ECO:0008006" key="5">
    <source>
        <dbReference type="Google" id="ProtNLM"/>
    </source>
</evidence>
<dbReference type="Proteomes" id="UP001177140">
    <property type="component" value="Unassembled WGS sequence"/>
</dbReference>
<dbReference type="PANTHER" id="PTHR11926">
    <property type="entry name" value="GLUCOSYL/GLUCURONOSYL TRANSFERASES"/>
    <property type="match status" value="1"/>
</dbReference>
<dbReference type="GO" id="GO:0080044">
    <property type="term" value="F:quercetin 7-O-glucosyltransferase activity"/>
    <property type="evidence" value="ECO:0007669"/>
    <property type="project" value="TreeGrafter"/>
</dbReference>
<keyword evidence="2" id="KW-0808">Transferase</keyword>
<evidence type="ECO:0000256" key="1">
    <source>
        <dbReference type="ARBA" id="ARBA00009995"/>
    </source>
</evidence>
<evidence type="ECO:0000313" key="4">
    <source>
        <dbReference type="Proteomes" id="UP001177140"/>
    </source>
</evidence>
<dbReference type="Pfam" id="PF00201">
    <property type="entry name" value="UDPGT"/>
    <property type="match status" value="1"/>
</dbReference>
<evidence type="ECO:0000313" key="3">
    <source>
        <dbReference type="EMBL" id="MCL7021886.1"/>
    </source>
</evidence>
<dbReference type="CDD" id="cd03784">
    <property type="entry name" value="GT1_Gtf-like"/>
    <property type="match status" value="1"/>
</dbReference>
<dbReference type="GO" id="GO:0080043">
    <property type="term" value="F:quercetin 3-O-glucosyltransferase activity"/>
    <property type="evidence" value="ECO:0007669"/>
    <property type="project" value="TreeGrafter"/>
</dbReference>
<dbReference type="AlphaFoldDB" id="A0AA41RNB5"/>
<dbReference type="PANTHER" id="PTHR11926:SF1553">
    <property type="entry name" value="GLYCOSYLTRANSFERASE"/>
    <property type="match status" value="1"/>
</dbReference>
<dbReference type="Gene3D" id="3.40.50.2000">
    <property type="entry name" value="Glycogen Phosphorylase B"/>
    <property type="match status" value="2"/>
</dbReference>
<gene>
    <name evidence="3" type="ORF">MKW94_006898</name>
</gene>
<reference evidence="3" key="1">
    <citation type="submission" date="2022-03" db="EMBL/GenBank/DDBJ databases">
        <title>A functionally conserved STORR gene fusion in Papaver species that diverged 16.8 million years ago.</title>
        <authorList>
            <person name="Catania T."/>
        </authorList>
    </citation>
    <scope>NUCLEOTIDE SEQUENCE</scope>
    <source>
        <strain evidence="3">S-191538</strain>
    </source>
</reference>
<protein>
    <recommendedName>
        <fullName evidence="5">Glycosyltransferase</fullName>
    </recommendedName>
</protein>